<dbReference type="Proteomes" id="UP001500298">
    <property type="component" value="Unassembled WGS sequence"/>
</dbReference>
<name>A0ABP9DHU0_9BACT</name>
<accession>A0ABP9DHU0</accession>
<dbReference type="PANTHER" id="PTHR12215:SF10">
    <property type="entry name" value="L-AMINOADIPATE-SEMIALDEHYDE DEHYDROGENASE-PHOSPHOPANTETHEINYL TRANSFERASE"/>
    <property type="match status" value="1"/>
</dbReference>
<comment type="caution">
    <text evidence="4">The sequence shown here is derived from an EMBL/GenBank/DDBJ whole genome shotgun (WGS) entry which is preliminary data.</text>
</comment>
<dbReference type="Pfam" id="PF01648">
    <property type="entry name" value="ACPS"/>
    <property type="match status" value="1"/>
</dbReference>
<reference evidence="5" key="1">
    <citation type="journal article" date="2019" name="Int. J. Syst. Evol. Microbiol.">
        <title>The Global Catalogue of Microorganisms (GCM) 10K type strain sequencing project: providing services to taxonomists for standard genome sequencing and annotation.</title>
        <authorList>
            <consortium name="The Broad Institute Genomics Platform"/>
            <consortium name="The Broad Institute Genome Sequencing Center for Infectious Disease"/>
            <person name="Wu L."/>
            <person name="Ma J."/>
        </authorList>
    </citation>
    <scope>NUCLEOTIDE SEQUENCE [LARGE SCALE GENOMIC DNA]</scope>
    <source>
        <strain evidence="5">JCM 18326</strain>
    </source>
</reference>
<protein>
    <recommendedName>
        <fullName evidence="3">4'-phosphopantetheinyl transferase domain-containing protein</fullName>
    </recommendedName>
</protein>
<evidence type="ECO:0000259" key="3">
    <source>
        <dbReference type="Pfam" id="PF01648"/>
    </source>
</evidence>
<proteinExistence type="inferred from homology"/>
<dbReference type="InterPro" id="IPR008278">
    <property type="entry name" value="4-PPantetheinyl_Trfase_dom"/>
</dbReference>
<keyword evidence="5" id="KW-1185">Reference proteome</keyword>
<feature type="domain" description="4'-phosphopantetheinyl transferase" evidence="3">
    <location>
        <begin position="109"/>
        <end position="203"/>
    </location>
</feature>
<dbReference type="Gene3D" id="3.90.470.20">
    <property type="entry name" value="4'-phosphopantetheinyl transferase domain"/>
    <property type="match status" value="2"/>
</dbReference>
<dbReference type="SUPFAM" id="SSF56214">
    <property type="entry name" value="4'-phosphopantetheinyl transferase"/>
    <property type="match status" value="2"/>
</dbReference>
<dbReference type="EMBL" id="BAABJX010000043">
    <property type="protein sequence ID" value="GAA4841592.1"/>
    <property type="molecule type" value="Genomic_DNA"/>
</dbReference>
<evidence type="ECO:0000313" key="5">
    <source>
        <dbReference type="Proteomes" id="UP001500298"/>
    </source>
</evidence>
<evidence type="ECO:0000256" key="1">
    <source>
        <dbReference type="ARBA" id="ARBA00010990"/>
    </source>
</evidence>
<dbReference type="InterPro" id="IPR050559">
    <property type="entry name" value="P-Pant_transferase_sf"/>
</dbReference>
<gene>
    <name evidence="4" type="ORF">GCM10023331_28200</name>
</gene>
<dbReference type="InterPro" id="IPR037143">
    <property type="entry name" value="4-PPantetheinyl_Trfase_dom_sf"/>
</dbReference>
<sequence>MPIIKEEKTQDTYWVIWHITETEEALVDLLGEFHLSKEYINVKTASHRKQKMACRIALRYLIEEVLMLPYEGLEKDTYGKPYLINHTSHISITHSKDMVGVCYNPKQTVGIDIERATPRIRKVQHKFVLPEETVIYGENDEDLTFYWCAKEALYKLYGKEGLIFNKDIRLLKDEQQLKGLVGKEEMLTTHLHRDRIDDHQIALAWEVHDV</sequence>
<evidence type="ECO:0000313" key="4">
    <source>
        <dbReference type="EMBL" id="GAA4841592.1"/>
    </source>
</evidence>
<organism evidence="4 5">
    <name type="scientific">Algivirga pacifica</name>
    <dbReference type="NCBI Taxonomy" id="1162670"/>
    <lineage>
        <taxon>Bacteria</taxon>
        <taxon>Pseudomonadati</taxon>
        <taxon>Bacteroidota</taxon>
        <taxon>Cytophagia</taxon>
        <taxon>Cytophagales</taxon>
        <taxon>Flammeovirgaceae</taxon>
        <taxon>Algivirga</taxon>
    </lineage>
</organism>
<dbReference type="PANTHER" id="PTHR12215">
    <property type="entry name" value="PHOSPHOPANTETHEINE TRANSFERASE"/>
    <property type="match status" value="1"/>
</dbReference>
<dbReference type="RefSeq" id="WP_345372872.1">
    <property type="nucleotide sequence ID" value="NZ_BAABJX010000043.1"/>
</dbReference>
<keyword evidence="2" id="KW-0808">Transferase</keyword>
<evidence type="ECO:0000256" key="2">
    <source>
        <dbReference type="ARBA" id="ARBA00022679"/>
    </source>
</evidence>
<comment type="similarity">
    <text evidence="1">Belongs to the P-Pant transferase superfamily. Gsp/Sfp/HetI/AcpT family.</text>
</comment>